<dbReference type="SUPFAM" id="SSF52540">
    <property type="entry name" value="P-loop containing nucleoside triphosphate hydrolases"/>
    <property type="match status" value="1"/>
</dbReference>
<dbReference type="SMART" id="SM00382">
    <property type="entry name" value="AAA"/>
    <property type="match status" value="1"/>
</dbReference>
<evidence type="ECO:0000259" key="8">
    <source>
        <dbReference type="PROSITE" id="PS50893"/>
    </source>
</evidence>
<feature type="transmembrane region" description="Helical" evidence="7">
    <location>
        <begin position="16"/>
        <end position="40"/>
    </location>
</feature>
<dbReference type="Gene3D" id="3.40.50.300">
    <property type="entry name" value="P-loop containing nucleotide triphosphate hydrolases"/>
    <property type="match status" value="1"/>
</dbReference>
<keyword evidence="6 7" id="KW-0472">Membrane</keyword>
<evidence type="ECO:0000256" key="7">
    <source>
        <dbReference type="SAM" id="Phobius"/>
    </source>
</evidence>
<dbReference type="GO" id="GO:0005886">
    <property type="term" value="C:plasma membrane"/>
    <property type="evidence" value="ECO:0007669"/>
    <property type="project" value="UniProtKB-SubCell"/>
</dbReference>
<dbReference type="Pfam" id="PF00005">
    <property type="entry name" value="ABC_tran"/>
    <property type="match status" value="1"/>
</dbReference>
<feature type="transmembrane region" description="Helical" evidence="7">
    <location>
        <begin position="242"/>
        <end position="260"/>
    </location>
</feature>
<dbReference type="PROSITE" id="PS50929">
    <property type="entry name" value="ABC_TM1F"/>
    <property type="match status" value="1"/>
</dbReference>
<organism evidence="10 11">
    <name type="scientific">Marinomonas arctica</name>
    <dbReference type="NCBI Taxonomy" id="383750"/>
    <lineage>
        <taxon>Bacteria</taxon>
        <taxon>Pseudomonadati</taxon>
        <taxon>Pseudomonadota</taxon>
        <taxon>Gammaproteobacteria</taxon>
        <taxon>Oceanospirillales</taxon>
        <taxon>Oceanospirillaceae</taxon>
        <taxon>Marinomonas</taxon>
    </lineage>
</organism>
<dbReference type="Gene3D" id="1.20.1560.10">
    <property type="entry name" value="ABC transporter type 1, transmembrane domain"/>
    <property type="match status" value="1"/>
</dbReference>
<feature type="transmembrane region" description="Helical" evidence="7">
    <location>
        <begin position="140"/>
        <end position="170"/>
    </location>
</feature>
<sequence>MRALLAPLWARSDLNVYMVLSSLVIHILGLTSTVFVMLVYGRYLSHGVDSTLYTLTTGALVGIGVEMFLRRARFKIASSLCAVESRKLSEKVSHTLLNARSGALQSHLNSAADGGTTTWLERIGQAVSPQPVLALLDMPFALLLLAVLFALSWQLALCVLLVVVVLLVMLGVSAHRMKSITSDHQTNQSKYNVLLKNAELTEAVRINNAQDWLSQRLVNGSGESRLSRHHLQLQQEKMQSQVRNATVFMSVIVISVGAALSVHGELNFGVLIGANILSARLIMLISQPIQQMPMWLNAVRDFGCVNDFLALPEETQKGTKLPSFKGKVSVKQLMFAYPNSPLMVYENLNFELDAGETLTVTGSNGKGKTTLARLLTGLVQPLRGSIAIDGVELRQVNAHWWREQLVYLPQDPDLLPGTLRDNMTLMDASLQDAQLTEVIGKVGLGDWLNQHPDGLDMEIQMRGRNLALGIRRRIAFARALLSQGQLVVIDEPLEGLDKAGITMMQKVLAELAKEKRTLIIISQFMQPLKAGAKFINLDESHVMQVATVRPSPAPGVEKEWFA</sequence>
<dbReference type="PROSITE" id="PS50893">
    <property type="entry name" value="ABC_TRANSPORTER_2"/>
    <property type="match status" value="1"/>
</dbReference>
<dbReference type="OrthoDB" id="9806127at2"/>
<dbReference type="InterPro" id="IPR003593">
    <property type="entry name" value="AAA+_ATPase"/>
</dbReference>
<protein>
    <submittedName>
        <fullName evidence="10">ATP-binding cassette domain-containing protein</fullName>
    </submittedName>
</protein>
<proteinExistence type="predicted"/>
<name>A0A7H1J2H7_9GAMM</name>
<keyword evidence="5 7" id="KW-1133">Transmembrane helix</keyword>
<keyword evidence="4 10" id="KW-0067">ATP-binding</keyword>
<dbReference type="GO" id="GO:0015421">
    <property type="term" value="F:ABC-type oligopeptide transporter activity"/>
    <property type="evidence" value="ECO:0007669"/>
    <property type="project" value="TreeGrafter"/>
</dbReference>
<dbReference type="InterPro" id="IPR036640">
    <property type="entry name" value="ABC1_TM_sf"/>
</dbReference>
<dbReference type="Proteomes" id="UP000516370">
    <property type="component" value="Chromosome"/>
</dbReference>
<comment type="subcellular location">
    <subcellularLocation>
        <location evidence="1">Cell membrane</location>
        <topology evidence="1">Multi-pass membrane protein</topology>
    </subcellularLocation>
</comment>
<dbReference type="GO" id="GO:0005524">
    <property type="term" value="F:ATP binding"/>
    <property type="evidence" value="ECO:0007669"/>
    <property type="project" value="UniProtKB-KW"/>
</dbReference>
<feature type="domain" description="ABC transmembrane type-1" evidence="9">
    <location>
        <begin position="18"/>
        <end position="297"/>
    </location>
</feature>
<dbReference type="InterPro" id="IPR011527">
    <property type="entry name" value="ABC1_TM_dom"/>
</dbReference>
<dbReference type="PANTHER" id="PTHR43394:SF1">
    <property type="entry name" value="ATP-BINDING CASSETTE SUB-FAMILY B MEMBER 10, MITOCHONDRIAL"/>
    <property type="match status" value="1"/>
</dbReference>
<keyword evidence="11" id="KW-1185">Reference proteome</keyword>
<evidence type="ECO:0000256" key="1">
    <source>
        <dbReference type="ARBA" id="ARBA00004651"/>
    </source>
</evidence>
<evidence type="ECO:0000259" key="9">
    <source>
        <dbReference type="PROSITE" id="PS50929"/>
    </source>
</evidence>
<dbReference type="InterPro" id="IPR039421">
    <property type="entry name" value="Type_1_exporter"/>
</dbReference>
<dbReference type="KEGG" id="mard:IBG28_13345"/>
<feature type="transmembrane region" description="Helical" evidence="7">
    <location>
        <begin position="52"/>
        <end position="69"/>
    </location>
</feature>
<accession>A0A7H1J2H7</accession>
<evidence type="ECO:0000313" key="10">
    <source>
        <dbReference type="EMBL" id="QNT04693.1"/>
    </source>
</evidence>
<dbReference type="AlphaFoldDB" id="A0A7H1J2H7"/>
<evidence type="ECO:0000256" key="5">
    <source>
        <dbReference type="ARBA" id="ARBA00022989"/>
    </source>
</evidence>
<reference evidence="10 11" key="1">
    <citation type="submission" date="2020-09" db="EMBL/GenBank/DDBJ databases">
        <title>Complete genome sequence of an Arctic sea ice bacterium Marinomonas arctica BSI20414.</title>
        <authorList>
            <person name="Liao L."/>
            <person name="Chen B."/>
        </authorList>
    </citation>
    <scope>NUCLEOTIDE SEQUENCE [LARGE SCALE GENOMIC DNA]</scope>
    <source>
        <strain evidence="10 11">BSI20414</strain>
    </source>
</reference>
<dbReference type="PANTHER" id="PTHR43394">
    <property type="entry name" value="ATP-DEPENDENT PERMEASE MDL1, MITOCHONDRIAL"/>
    <property type="match status" value="1"/>
</dbReference>
<evidence type="ECO:0000256" key="3">
    <source>
        <dbReference type="ARBA" id="ARBA00022741"/>
    </source>
</evidence>
<keyword evidence="3" id="KW-0547">Nucleotide-binding</keyword>
<dbReference type="RefSeq" id="WP_111609014.1">
    <property type="nucleotide sequence ID" value="NZ_BMLJ01000012.1"/>
</dbReference>
<feature type="domain" description="ABC transporter" evidence="8">
    <location>
        <begin position="328"/>
        <end position="562"/>
    </location>
</feature>
<evidence type="ECO:0000256" key="4">
    <source>
        <dbReference type="ARBA" id="ARBA00022840"/>
    </source>
</evidence>
<dbReference type="InterPro" id="IPR027417">
    <property type="entry name" value="P-loop_NTPase"/>
</dbReference>
<evidence type="ECO:0000256" key="2">
    <source>
        <dbReference type="ARBA" id="ARBA00022692"/>
    </source>
</evidence>
<evidence type="ECO:0000256" key="6">
    <source>
        <dbReference type="ARBA" id="ARBA00023136"/>
    </source>
</evidence>
<gene>
    <name evidence="10" type="ORF">IBG28_13345</name>
</gene>
<dbReference type="InterPro" id="IPR003439">
    <property type="entry name" value="ABC_transporter-like_ATP-bd"/>
</dbReference>
<evidence type="ECO:0000313" key="11">
    <source>
        <dbReference type="Proteomes" id="UP000516370"/>
    </source>
</evidence>
<dbReference type="EMBL" id="CP061081">
    <property type="protein sequence ID" value="QNT04693.1"/>
    <property type="molecule type" value="Genomic_DNA"/>
</dbReference>
<keyword evidence="2 7" id="KW-0812">Transmembrane</keyword>
<dbReference type="SUPFAM" id="SSF90123">
    <property type="entry name" value="ABC transporter transmembrane region"/>
    <property type="match status" value="1"/>
</dbReference>
<dbReference type="GO" id="GO:0016887">
    <property type="term" value="F:ATP hydrolysis activity"/>
    <property type="evidence" value="ECO:0007669"/>
    <property type="project" value="InterPro"/>
</dbReference>